<organism evidence="2 3">
    <name type="scientific">Streptomyces asoensis</name>
    <dbReference type="NCBI Taxonomy" id="249586"/>
    <lineage>
        <taxon>Bacteria</taxon>
        <taxon>Bacillati</taxon>
        <taxon>Actinomycetota</taxon>
        <taxon>Actinomycetes</taxon>
        <taxon>Kitasatosporales</taxon>
        <taxon>Streptomycetaceae</taxon>
        <taxon>Streptomyces</taxon>
    </lineage>
</organism>
<evidence type="ECO:0000256" key="1">
    <source>
        <dbReference type="SAM" id="MobiDB-lite"/>
    </source>
</evidence>
<protein>
    <submittedName>
        <fullName evidence="2">Uncharacterized protein</fullName>
    </submittedName>
</protein>
<feature type="region of interest" description="Disordered" evidence="1">
    <location>
        <begin position="113"/>
        <end position="166"/>
    </location>
</feature>
<evidence type="ECO:0000313" key="2">
    <source>
        <dbReference type="EMBL" id="QJS99128.1"/>
    </source>
</evidence>
<keyword evidence="3" id="KW-1185">Reference proteome</keyword>
<reference evidence="2" key="1">
    <citation type="submission" date="2020-03" db="EMBL/GenBank/DDBJ databases">
        <title>Molecular networking-based the target discovery of potent antiproliferative macrolactams: 5/6/7/16 polycyclic ansamycins and glycosylated trienomycin from Streptomyces cacaoi subsp. asoensis.</title>
        <authorList>
            <person name="Liu L.-L."/>
        </authorList>
    </citation>
    <scope>NUCLEOTIDE SEQUENCE [LARGE SCALE GENOMIC DNA]</scope>
    <source>
        <strain evidence="2">H2S5</strain>
    </source>
</reference>
<evidence type="ECO:0000313" key="3">
    <source>
        <dbReference type="Proteomes" id="UP000502665"/>
    </source>
</evidence>
<dbReference type="Proteomes" id="UP000502665">
    <property type="component" value="Chromosome"/>
</dbReference>
<name>A0A6M4WG25_9ACTN</name>
<gene>
    <name evidence="2" type="ORF">G9272_01305</name>
</gene>
<accession>A0A6M4WG25</accession>
<dbReference type="EMBL" id="CP049838">
    <property type="protein sequence ID" value="QJS99128.1"/>
    <property type="molecule type" value="Genomic_DNA"/>
</dbReference>
<dbReference type="RefSeq" id="WP_171394782.1">
    <property type="nucleotide sequence ID" value="NZ_CP049838.1"/>
</dbReference>
<proteinExistence type="predicted"/>
<sequence length="166" mass="18492">MWQVFLTRASLKTSQLMTADAIRSRLDSQAPDVTLKLSPPPLEPQAWNSTGMPCNTWPQGHRWHFPADQDGANRLVPQQVLVLENLSDRRVEARFDGDLVVADEDRRPSPAGVIVLEPGESSPLHGPVLTTGEHPPYPPDPGALWRTETPMPTGYSTDRQDKRPAW</sequence>
<dbReference type="AlphaFoldDB" id="A0A6M4WG25"/>